<sequence length="72" mass="7262">MKKTVRRILVTGIVAPALALGLPAVAFADSSGFSAQGTFAGPFGASTSSVNSFAGGWGGWDGGWGGWDGGWW</sequence>
<evidence type="ECO:0000313" key="3">
    <source>
        <dbReference type="Proteomes" id="UP000253318"/>
    </source>
</evidence>
<comment type="caution">
    <text evidence="2">The sequence shown here is derived from an EMBL/GenBank/DDBJ whole genome shotgun (WGS) entry which is preliminary data.</text>
</comment>
<dbReference type="RefSeq" id="WP_114433288.1">
    <property type="nucleotide sequence ID" value="NZ_QEIN01000099.1"/>
</dbReference>
<feature type="signal peptide" evidence="1">
    <location>
        <begin position="1"/>
        <end position="28"/>
    </location>
</feature>
<feature type="chain" id="PRO_5016875717" evidence="1">
    <location>
        <begin position="29"/>
        <end position="72"/>
    </location>
</feature>
<gene>
    <name evidence="2" type="ORF">DEF24_13965</name>
</gene>
<evidence type="ECO:0000256" key="1">
    <source>
        <dbReference type="SAM" id="SignalP"/>
    </source>
</evidence>
<proteinExistence type="predicted"/>
<dbReference type="AlphaFoldDB" id="A0A368T4A6"/>
<name>A0A368T4A6_9ACTN</name>
<evidence type="ECO:0000313" key="2">
    <source>
        <dbReference type="EMBL" id="RCV58238.1"/>
    </source>
</evidence>
<protein>
    <submittedName>
        <fullName evidence="2">Uncharacterized protein</fullName>
    </submittedName>
</protein>
<reference evidence="2 3" key="1">
    <citation type="submission" date="2018-04" db="EMBL/GenBank/DDBJ databases">
        <title>Novel actinobacteria from marine sediment.</title>
        <authorList>
            <person name="Ng Z.Y."/>
            <person name="Tan G.Y.A."/>
        </authorList>
    </citation>
    <scope>NUCLEOTIDE SEQUENCE [LARGE SCALE GENOMIC DNA]</scope>
    <source>
        <strain evidence="2 3">TPS81</strain>
    </source>
</reference>
<keyword evidence="3" id="KW-1185">Reference proteome</keyword>
<dbReference type="EMBL" id="QEIN01000099">
    <property type="protein sequence ID" value="RCV58238.1"/>
    <property type="molecule type" value="Genomic_DNA"/>
</dbReference>
<keyword evidence="1" id="KW-0732">Signal</keyword>
<dbReference type="Proteomes" id="UP000253318">
    <property type="component" value="Unassembled WGS sequence"/>
</dbReference>
<accession>A0A368T4A6</accession>
<organism evidence="2 3">
    <name type="scientific">Marinitenerispora sediminis</name>
    <dbReference type="NCBI Taxonomy" id="1931232"/>
    <lineage>
        <taxon>Bacteria</taxon>
        <taxon>Bacillati</taxon>
        <taxon>Actinomycetota</taxon>
        <taxon>Actinomycetes</taxon>
        <taxon>Streptosporangiales</taxon>
        <taxon>Nocardiopsidaceae</taxon>
        <taxon>Marinitenerispora</taxon>
    </lineage>
</organism>